<reference evidence="3 4" key="1">
    <citation type="submission" date="2015-07" db="EMBL/GenBank/DDBJ databases">
        <title>Genome sequence of Levilinea saccharolytica DSM 16555.</title>
        <authorList>
            <person name="Hemp J."/>
            <person name="Ward L.M."/>
            <person name="Pace L.A."/>
            <person name="Fischer W.W."/>
        </authorList>
    </citation>
    <scope>NUCLEOTIDE SEQUENCE [LARGE SCALE GENOMIC DNA]</scope>
    <source>
        <strain evidence="3 4">KIBI-1</strain>
    </source>
</reference>
<dbReference type="PROSITE" id="PS00194">
    <property type="entry name" value="THIOREDOXIN_1"/>
    <property type="match status" value="1"/>
</dbReference>
<comment type="caution">
    <text evidence="3">The sequence shown here is derived from an EMBL/GenBank/DDBJ whole genome shotgun (WGS) entry which is preliminary data.</text>
</comment>
<dbReference type="InterPro" id="IPR050553">
    <property type="entry name" value="Thioredoxin_ResA/DsbE_sf"/>
</dbReference>
<gene>
    <name evidence="3" type="ORF">ADN01_07045</name>
</gene>
<dbReference type="GO" id="GO:0016491">
    <property type="term" value="F:oxidoreductase activity"/>
    <property type="evidence" value="ECO:0007669"/>
    <property type="project" value="InterPro"/>
</dbReference>
<evidence type="ECO:0000313" key="3">
    <source>
        <dbReference type="EMBL" id="KPL85140.1"/>
    </source>
</evidence>
<dbReference type="Pfam" id="PF00578">
    <property type="entry name" value="AhpC-TSA"/>
    <property type="match status" value="1"/>
</dbReference>
<proteinExistence type="predicted"/>
<protein>
    <recommendedName>
        <fullName evidence="2">Thioredoxin domain-containing protein</fullName>
    </recommendedName>
</protein>
<accession>A0A0P6YJ54</accession>
<dbReference type="PANTHER" id="PTHR42852:SF17">
    <property type="entry name" value="THIOREDOXIN-LIKE PROTEIN HI_1115"/>
    <property type="match status" value="1"/>
</dbReference>
<evidence type="ECO:0000259" key="2">
    <source>
        <dbReference type="PROSITE" id="PS51352"/>
    </source>
</evidence>
<dbReference type="PROSITE" id="PS51352">
    <property type="entry name" value="THIOREDOXIN_2"/>
    <property type="match status" value="1"/>
</dbReference>
<evidence type="ECO:0000313" key="4">
    <source>
        <dbReference type="Proteomes" id="UP000050501"/>
    </source>
</evidence>
<feature type="region of interest" description="Disordered" evidence="1">
    <location>
        <begin position="1"/>
        <end position="27"/>
    </location>
</feature>
<dbReference type="Gene3D" id="3.40.30.10">
    <property type="entry name" value="Glutaredoxin"/>
    <property type="match status" value="1"/>
</dbReference>
<keyword evidence="4" id="KW-1185">Reference proteome</keyword>
<dbReference type="InterPro" id="IPR036249">
    <property type="entry name" value="Thioredoxin-like_sf"/>
</dbReference>
<dbReference type="InterPro" id="IPR017937">
    <property type="entry name" value="Thioredoxin_CS"/>
</dbReference>
<evidence type="ECO:0000256" key="1">
    <source>
        <dbReference type="SAM" id="MobiDB-lite"/>
    </source>
</evidence>
<dbReference type="PATRIC" id="fig|229921.5.peg.2298"/>
<feature type="domain" description="Thioredoxin" evidence="2">
    <location>
        <begin position="20"/>
        <end position="161"/>
    </location>
</feature>
<dbReference type="EMBL" id="LGCM01000027">
    <property type="protein sequence ID" value="KPL85140.1"/>
    <property type="molecule type" value="Genomic_DNA"/>
</dbReference>
<dbReference type="GO" id="GO:0016209">
    <property type="term" value="F:antioxidant activity"/>
    <property type="evidence" value="ECO:0007669"/>
    <property type="project" value="InterPro"/>
</dbReference>
<dbReference type="SUPFAM" id="SSF52833">
    <property type="entry name" value="Thioredoxin-like"/>
    <property type="match status" value="1"/>
</dbReference>
<dbReference type="InterPro" id="IPR000866">
    <property type="entry name" value="AhpC/TSA"/>
</dbReference>
<dbReference type="AlphaFoldDB" id="A0A0P6YJ54"/>
<dbReference type="CDD" id="cd02966">
    <property type="entry name" value="TlpA_like_family"/>
    <property type="match status" value="1"/>
</dbReference>
<sequence>MVGTAQFGPKTEAAERSTAPQEGFSAPGFTLNTLDQDSLTLEDLRGQAVILNFWASWCPPCQEEMPAMQSVYETFADQGLQIVAVNLAFQDSTEAAQNFVDTLGLTFPVVMDEDGEVARQYRISALPTTFFIDADGVIQEVVMGGPLSDALLYTRAESLLEGVR</sequence>
<dbReference type="STRING" id="229921.ADN01_07045"/>
<dbReference type="PANTHER" id="PTHR42852">
    <property type="entry name" value="THIOL:DISULFIDE INTERCHANGE PROTEIN DSBE"/>
    <property type="match status" value="1"/>
</dbReference>
<organism evidence="3 4">
    <name type="scientific">Levilinea saccharolytica</name>
    <dbReference type="NCBI Taxonomy" id="229921"/>
    <lineage>
        <taxon>Bacteria</taxon>
        <taxon>Bacillati</taxon>
        <taxon>Chloroflexota</taxon>
        <taxon>Anaerolineae</taxon>
        <taxon>Anaerolineales</taxon>
        <taxon>Anaerolineaceae</taxon>
        <taxon>Levilinea</taxon>
    </lineage>
</organism>
<name>A0A0P6YJ54_9CHLR</name>
<dbReference type="Proteomes" id="UP000050501">
    <property type="component" value="Unassembled WGS sequence"/>
</dbReference>
<dbReference type="InterPro" id="IPR013766">
    <property type="entry name" value="Thioredoxin_domain"/>
</dbReference>